<protein>
    <submittedName>
        <fullName evidence="2">DNA primase (Bacterial type)</fullName>
    </submittedName>
</protein>
<feature type="region of interest" description="Disordered" evidence="1">
    <location>
        <begin position="82"/>
        <end position="133"/>
    </location>
</feature>
<dbReference type="KEGG" id="fmr:Fuma_00895"/>
<gene>
    <name evidence="2" type="ORF">Fuma_00895</name>
</gene>
<evidence type="ECO:0000313" key="2">
    <source>
        <dbReference type="EMBL" id="APZ91307.1"/>
    </source>
</evidence>
<dbReference type="CDD" id="cd01029">
    <property type="entry name" value="TOPRIM_primases"/>
    <property type="match status" value="1"/>
</dbReference>
<dbReference type="OrthoDB" id="279540at2"/>
<evidence type="ECO:0000256" key="1">
    <source>
        <dbReference type="SAM" id="MobiDB-lite"/>
    </source>
</evidence>
<reference evidence="2 3" key="1">
    <citation type="journal article" date="2016" name="Front. Microbiol.">
        <title>Fuerstia marisgermanicae gen. nov., sp. nov., an Unusual Member of the Phylum Planctomycetes from the German Wadden Sea.</title>
        <authorList>
            <person name="Kohn T."/>
            <person name="Heuer A."/>
            <person name="Jogler M."/>
            <person name="Vollmers J."/>
            <person name="Boedeker C."/>
            <person name="Bunk B."/>
            <person name="Rast P."/>
            <person name="Borchert D."/>
            <person name="Glockner I."/>
            <person name="Freese H.M."/>
            <person name="Klenk H.P."/>
            <person name="Overmann J."/>
            <person name="Kaster A.K."/>
            <person name="Rohde M."/>
            <person name="Wiegand S."/>
            <person name="Jogler C."/>
        </authorList>
    </citation>
    <scope>NUCLEOTIDE SEQUENCE [LARGE SCALE GENOMIC DNA]</scope>
    <source>
        <strain evidence="2 3">NH11</strain>
    </source>
</reference>
<dbReference type="InterPro" id="IPR034154">
    <property type="entry name" value="TOPRIM_DnaG/twinkle"/>
</dbReference>
<name>A0A1P8WB54_9PLAN</name>
<dbReference type="STRING" id="1891926.Fuma_00895"/>
<dbReference type="AlphaFoldDB" id="A0A1P8WB54"/>
<proteinExistence type="predicted"/>
<evidence type="ECO:0000313" key="3">
    <source>
        <dbReference type="Proteomes" id="UP000187735"/>
    </source>
</evidence>
<organism evidence="2 3">
    <name type="scientific">Fuerstiella marisgermanici</name>
    <dbReference type="NCBI Taxonomy" id="1891926"/>
    <lineage>
        <taxon>Bacteria</taxon>
        <taxon>Pseudomonadati</taxon>
        <taxon>Planctomycetota</taxon>
        <taxon>Planctomycetia</taxon>
        <taxon>Planctomycetales</taxon>
        <taxon>Planctomycetaceae</taxon>
        <taxon>Fuerstiella</taxon>
    </lineage>
</organism>
<accession>A0A1P8WB54</accession>
<dbReference type="Gene3D" id="3.40.1360.10">
    <property type="match status" value="1"/>
</dbReference>
<keyword evidence="3" id="KW-1185">Reference proteome</keyword>
<dbReference type="EMBL" id="CP017641">
    <property type="protein sequence ID" value="APZ91307.1"/>
    <property type="molecule type" value="Genomic_DNA"/>
</dbReference>
<sequence>MYPAFQHFQEVVAAHPESGQHIKQEGSGYVTRCPSCGKNRFSFTDGDRGVVMDCFSGGCSTEAICEALGVKMSQLFHDYSSEAGSDCGQPQPPRTTTTSVARNKQLPQATAGPSRKRAEHDSDPAPDPVAGKKVHKTVGKAFAALGWSLQKSGTLPEAESLPHKTYTYFYADGSVACIVCRYNFTTADGGRDKTYRQVTRVKDDGWQCLMIKDNRPLYGLLDVLDTEIKKPLPSGGRAFLTGLPEITSRKTVYVNEGEKAAAALRVLGVLSVSPSNGAKSPQKTDWRPLNGLRIVILPDNDESGENFAKRVIRLLRQQCPQSAIEVRKFADDPEFADDIQSKDDAADWCEFYERRDRNELLQKLVSLPDRSAEYPETAEQATTVVSRGEPLANHETETTKEDGGDGKETVVTTPLSLQEIKENLHAATGGWPKVTRGRLFVHEGDEDVRFLESPHQLFAWIGSRMNAPPHFKRDSFLHTKEEFYQHLIFESEEFSRVETFPEFPQQADVYYAHRELETGDGSHLEKMLDYFLPATDADRTLIKSMICTLVSGIEYGQRPLFVISSPDRNAGKTSLAQNVSLLVGGFLKWSERQDFDKFGARLLSSEGRAKRVVLIDNVKSGRFSHDELESVITLETISGRQNNVGESSRQNNLNWILTVNGPSMSRDISTRAIPIQIRMPKRRDDYTESVRSFIREHLWDILEDCIAELQRPVQDVSGSTRFDSWDRGVLKRLEGAGDVLQVIASRQGGMDVDFKESGDVESYFDEKLSELGYLPETDIILIPNDVATEWFENVVGRRVGTSKMKRDLNRMIDAGHVTRMHDARNSKMRGIGWNGVTSFEHCDVEDRILKQEGDDFNKRRGF</sequence>
<feature type="compositionally biased region" description="Polar residues" evidence="1">
    <location>
        <begin position="94"/>
        <end position="108"/>
    </location>
</feature>
<dbReference type="Proteomes" id="UP000187735">
    <property type="component" value="Chromosome"/>
</dbReference>
<dbReference type="RefSeq" id="WP_077023088.1">
    <property type="nucleotide sequence ID" value="NZ_CP017641.1"/>
</dbReference>